<protein>
    <recommendedName>
        <fullName evidence="1">DUF403 domain-containing protein</fullName>
    </recommendedName>
</protein>
<gene>
    <name evidence="2" type="ORF">ABA45_01105</name>
</gene>
<dbReference type="EMBL" id="CP011494">
    <property type="protein sequence ID" value="AKO51194.1"/>
    <property type="molecule type" value="Genomic_DNA"/>
</dbReference>
<accession>A0A0H4HWX9</accession>
<dbReference type="InterPro" id="IPR051680">
    <property type="entry name" value="ATP-dep_Glu-Cys_Ligase-2"/>
</dbReference>
<dbReference type="Pfam" id="PF04168">
    <property type="entry name" value="Alpha-E"/>
    <property type="match status" value="1"/>
</dbReference>
<name>A0A0H4HWX9_9GAMM</name>
<dbReference type="RefSeq" id="WP_048383732.1">
    <property type="nucleotide sequence ID" value="NZ_CP011494.1"/>
</dbReference>
<dbReference type="PATRIC" id="fig|330734.3.peg.238"/>
<evidence type="ECO:0000313" key="2">
    <source>
        <dbReference type="EMBL" id="AKO51194.1"/>
    </source>
</evidence>
<evidence type="ECO:0000313" key="3">
    <source>
        <dbReference type="Proteomes" id="UP000036406"/>
    </source>
</evidence>
<dbReference type="Proteomes" id="UP000036406">
    <property type="component" value="Chromosome"/>
</dbReference>
<sequence length="312" mass="35804">MLSRAASSLFWMARYLERAESQARLLDVSLTMALIDVPEDRIEQLSVPLLVSGTREVFFEYYDDITPQNLIDFLLLDDRHPASVFNIIRSARDNALHVRGNLSADVWESINQAWLELKELQKKGVTESNASSVFDWVRERSHMFRGAAYGTLLRNDAFHFLRLGTFIERADTTARVLDIRHVMAMKAMEEQATRAFFEWTAVLHSLAAFEAYQNTYGHNLEPMNVAELLILKPDVPRSLHGCLKEISSLLERIESGSAKRSRRLASSLYANIHFGDRDFIEERGLNAYLVDFLDRIQGIAGQIQKDYMGWQQ</sequence>
<dbReference type="InterPro" id="IPR007296">
    <property type="entry name" value="DUF403"/>
</dbReference>
<dbReference type="KEGG" id="mpq:ABA45_01105"/>
<reference evidence="2 3" key="1">
    <citation type="submission" date="2015-05" db="EMBL/GenBank/DDBJ databases">
        <title>Complete genome of Marinobacter psychrophilus strain 20041T isolated from sea-ice of the Canadian Basin.</title>
        <authorList>
            <person name="Song L."/>
            <person name="Ren L."/>
            <person name="Yu Y."/>
            <person name="Wang X."/>
        </authorList>
    </citation>
    <scope>NUCLEOTIDE SEQUENCE [LARGE SCALE GENOMIC DNA]</scope>
    <source>
        <strain evidence="2 3">20041</strain>
    </source>
</reference>
<organism evidence="2 3">
    <name type="scientific">Marinobacter psychrophilus</name>
    <dbReference type="NCBI Taxonomy" id="330734"/>
    <lineage>
        <taxon>Bacteria</taxon>
        <taxon>Pseudomonadati</taxon>
        <taxon>Pseudomonadota</taxon>
        <taxon>Gammaproteobacteria</taxon>
        <taxon>Pseudomonadales</taxon>
        <taxon>Marinobacteraceae</taxon>
        <taxon>Marinobacter</taxon>
    </lineage>
</organism>
<keyword evidence="3" id="KW-1185">Reference proteome</keyword>
<evidence type="ECO:0000259" key="1">
    <source>
        <dbReference type="Pfam" id="PF04168"/>
    </source>
</evidence>
<dbReference type="AlphaFoldDB" id="A0A0H4HWX9"/>
<dbReference type="PANTHER" id="PTHR34595">
    <property type="entry name" value="BLR5612 PROTEIN"/>
    <property type="match status" value="1"/>
</dbReference>
<proteinExistence type="predicted"/>
<feature type="domain" description="DUF403" evidence="1">
    <location>
        <begin position="1"/>
        <end position="308"/>
    </location>
</feature>
<dbReference type="PANTHER" id="PTHR34595:SF7">
    <property type="entry name" value="SLL1039 PROTEIN"/>
    <property type="match status" value="1"/>
</dbReference>
<dbReference type="STRING" id="330734.ABA45_01105"/>